<dbReference type="Proteomes" id="UP000245959">
    <property type="component" value="Unassembled WGS sequence"/>
</dbReference>
<reference evidence="2 3" key="1">
    <citation type="submission" date="2018-04" db="EMBL/GenBank/DDBJ databases">
        <title>Genomic Encyclopedia of Type Strains, Phase IV (KMG-IV): sequencing the most valuable type-strain genomes for metagenomic binning, comparative biology and taxonomic classification.</title>
        <authorList>
            <person name="Goeker M."/>
        </authorList>
    </citation>
    <scope>NUCLEOTIDE SEQUENCE [LARGE SCALE GENOMIC DNA]</scope>
    <source>
        <strain evidence="2 3">DSM 14823</strain>
    </source>
</reference>
<evidence type="ECO:0000256" key="1">
    <source>
        <dbReference type="SAM" id="MobiDB-lite"/>
    </source>
</evidence>
<evidence type="ECO:0000313" key="2">
    <source>
        <dbReference type="EMBL" id="PVY36637.1"/>
    </source>
</evidence>
<sequence length="752" mass="82916">MFDSPENLNLNPDELAAFIRRVYDANARARAAVTDRLLRAKLAFDAQYSPDELAYIHSVGGSDSYYPITKIKCTTGAAWIRKILGGSEKPWAIEPTPDPDLSDPLVQQIVQATMAEMQRITAMGLQMTPDDAYEYARDVRELMVQYRNERAADAAKEMERLIEDELVDGGFKSAFNEFLADLLPYPAAFLRCVKRIEHVSMVESAEDSGAVRLVEKEVERYRFERISPLHVFPAAGQKKVDDGNLVIVSLYSLSELGKLAGVSGYNATEIAAVIAENSSAAEPGDETDPLAAYPEAKLFDQEQYRQNGKIAALEFYGAVPGRLLKSWCVRSMSPVQAAEFYPDSPQVPLSPEEFEQKLQQAAAEGIAQSEEDAAAVKVRIAGVDGVEDIDQLEDLKFYEVYAVVVRNHCIYCSLSAASRYIYSASYRANIDSIWGEGIADLLHHVQRSVNSLMRSRNNNLALAGAPQVIINTDAVRLKPGEPLQITPFKQWFVSGSGYYGAQKPFELMQIPDVSDSLSRELEKELVFADRISGIPEYSQGVSKGAENGAAGTASGLSMLLDAASNQIKDPINNIDEGLYEPLIRDLYYDKINDPEVPNSAKGDFKIHARGAIGLAFKEQSQIRRREFFSLVLQSPLLQQILKPEGIVALTREVVRTLDMPVNDIVTSETEFAAQQQQLQLQQQAAAAQSDELQAAIQQIDEQLAAGQISPQEADRAKRALAGEIQAAQRQQGGQPVPGGPEMQRQATREDAR</sequence>
<accession>A0A2U1AJW8</accession>
<name>A0A2U1AJW8_9BACT</name>
<dbReference type="InterPro" id="IPR056909">
    <property type="entry name" value="SU10_portal"/>
</dbReference>
<feature type="region of interest" description="Disordered" evidence="1">
    <location>
        <begin position="709"/>
        <end position="752"/>
    </location>
</feature>
<evidence type="ECO:0008006" key="4">
    <source>
        <dbReference type="Google" id="ProtNLM"/>
    </source>
</evidence>
<dbReference type="Pfam" id="PF23899">
    <property type="entry name" value="SU10_portal"/>
    <property type="match status" value="1"/>
</dbReference>
<dbReference type="OrthoDB" id="5440316at2"/>
<evidence type="ECO:0000313" key="3">
    <source>
        <dbReference type="Proteomes" id="UP000245959"/>
    </source>
</evidence>
<organism evidence="2 3">
    <name type="scientific">Victivallis vadensis</name>
    <dbReference type="NCBI Taxonomy" id="172901"/>
    <lineage>
        <taxon>Bacteria</taxon>
        <taxon>Pseudomonadati</taxon>
        <taxon>Lentisphaerota</taxon>
        <taxon>Lentisphaeria</taxon>
        <taxon>Victivallales</taxon>
        <taxon>Victivallaceae</taxon>
        <taxon>Victivallis</taxon>
    </lineage>
</organism>
<dbReference type="GeneID" id="78296760"/>
<protein>
    <recommendedName>
        <fullName evidence="4">Head-to-tail connecting protein</fullName>
    </recommendedName>
</protein>
<dbReference type="RefSeq" id="WP_116885490.1">
    <property type="nucleotide sequence ID" value="NZ_CABMMC010000001.1"/>
</dbReference>
<dbReference type="EMBL" id="QEKH01000034">
    <property type="protein sequence ID" value="PVY36637.1"/>
    <property type="molecule type" value="Genomic_DNA"/>
</dbReference>
<gene>
    <name evidence="2" type="ORF">C8D82_13444</name>
</gene>
<keyword evidence="3" id="KW-1185">Reference proteome</keyword>
<comment type="caution">
    <text evidence="2">The sequence shown here is derived from an EMBL/GenBank/DDBJ whole genome shotgun (WGS) entry which is preliminary data.</text>
</comment>
<proteinExistence type="predicted"/>
<feature type="compositionally biased region" description="Low complexity" evidence="1">
    <location>
        <begin position="721"/>
        <end position="734"/>
    </location>
</feature>
<dbReference type="AlphaFoldDB" id="A0A2U1AJW8"/>